<dbReference type="InterPro" id="IPR017871">
    <property type="entry name" value="ABC_transporter-like_CS"/>
</dbReference>
<dbReference type="GO" id="GO:0005524">
    <property type="term" value="F:ATP binding"/>
    <property type="evidence" value="ECO:0007669"/>
    <property type="project" value="UniProtKB-KW"/>
</dbReference>
<name>Q8U1W4_PYRFU</name>
<dbReference type="SMART" id="SM00382">
    <property type="entry name" value="AAA"/>
    <property type="match status" value="1"/>
</dbReference>
<evidence type="ECO:0000256" key="1">
    <source>
        <dbReference type="ARBA" id="ARBA00022448"/>
    </source>
</evidence>
<evidence type="ECO:0000313" key="5">
    <source>
        <dbReference type="EMBL" id="AAL81214.1"/>
    </source>
</evidence>
<dbReference type="GO" id="GO:0016887">
    <property type="term" value="F:ATP hydrolysis activity"/>
    <property type="evidence" value="ECO:0007669"/>
    <property type="project" value="InterPro"/>
</dbReference>
<dbReference type="InterPro" id="IPR003439">
    <property type="entry name" value="ABC_transporter-like_ATP-bd"/>
</dbReference>
<dbReference type="AlphaFoldDB" id="Q8U1W4"/>
<dbReference type="PANTHER" id="PTHR42939">
    <property type="entry name" value="ABC TRANSPORTER ATP-BINDING PROTEIN ALBC-RELATED"/>
    <property type="match status" value="1"/>
</dbReference>
<dbReference type="PATRIC" id="fig|186497.12.peg.1150"/>
<evidence type="ECO:0000256" key="3">
    <source>
        <dbReference type="ARBA" id="ARBA00022840"/>
    </source>
</evidence>
<reference evidence="5 6" key="1">
    <citation type="journal article" date="1999" name="Genetics">
        <title>Divergence of the hyperthermophilic archaea Pyrococcus furiosus and P. horikoshii inferred from complete genomic sequences.</title>
        <authorList>
            <person name="Maeder D.L."/>
            <person name="Weiss R.B."/>
            <person name="Dunn D.M."/>
            <person name="Cherry J.L."/>
            <person name="Gonzalez J.M."/>
            <person name="DiRuggiero J."/>
            <person name="Robb F.T."/>
        </authorList>
    </citation>
    <scope>NUCLEOTIDE SEQUENCE [LARGE SCALE GENOMIC DNA]</scope>
    <source>
        <strain evidence="6">ATCC 43587 / DSM 3638 / JCM 8422 / Vc1</strain>
    </source>
</reference>
<dbReference type="STRING" id="186497.PF1090"/>
<dbReference type="PROSITE" id="PS00211">
    <property type="entry name" value="ABC_TRANSPORTER_1"/>
    <property type="match status" value="1"/>
</dbReference>
<keyword evidence="6" id="KW-1185">Reference proteome</keyword>
<dbReference type="KEGG" id="pfu:PF1090"/>
<dbReference type="TCDB" id="3.A.1.150.2">
    <property type="family name" value="the atp-binding cassette (abc) superfamily"/>
</dbReference>
<sequence length="245" mass="28038">MDPWIFVALCFWIATYRDRIRTHWYYIFDNLSFWPKRSLGGSKMKLEIRELSVGYKRPLLEDITLELENGDAVNFYGPNGIGKTTLLKTIATYLKPLKGEILYNGAPIRKVRGKIFFLPESILVPNKVRARDYLKAVASLYGVNPSMEEVVRALDLVGISDENIKFEKCSQGMKRRIQLASALLVNAEIFVLDDPVVAIDEDSKHEILKGIVDTLKKRGIVIISSREKLPYFPINEDVVKYKPKL</sequence>
<feature type="domain" description="ABC transporter" evidence="4">
    <location>
        <begin position="44"/>
        <end position="242"/>
    </location>
</feature>
<evidence type="ECO:0000259" key="4">
    <source>
        <dbReference type="PROSITE" id="PS50893"/>
    </source>
</evidence>
<protein>
    <submittedName>
        <fullName evidence="5">ABC transporter (ATP-binding protein)</fullName>
    </submittedName>
</protein>
<dbReference type="eggNOG" id="arCOG00194">
    <property type="taxonomic scope" value="Archaea"/>
</dbReference>
<evidence type="ECO:0000256" key="2">
    <source>
        <dbReference type="ARBA" id="ARBA00022741"/>
    </source>
</evidence>
<dbReference type="PANTHER" id="PTHR42939:SF1">
    <property type="entry name" value="ABC TRANSPORTER ATP-BINDING PROTEIN ALBC-RELATED"/>
    <property type="match status" value="1"/>
</dbReference>
<keyword evidence="1" id="KW-0813">Transport</keyword>
<dbReference type="PaxDb" id="186497-PF1090"/>
<dbReference type="InterPro" id="IPR051782">
    <property type="entry name" value="ABC_Transporter_VariousFunc"/>
</dbReference>
<proteinExistence type="predicted"/>
<keyword evidence="3" id="KW-0067">ATP-binding</keyword>
<keyword evidence="2" id="KW-0547">Nucleotide-binding</keyword>
<dbReference type="InterPro" id="IPR027417">
    <property type="entry name" value="P-loop_NTPase"/>
</dbReference>
<dbReference type="InterPro" id="IPR003593">
    <property type="entry name" value="AAA+_ATPase"/>
</dbReference>
<gene>
    <name evidence="5" type="ordered locus">PF1090</name>
</gene>
<dbReference type="Proteomes" id="UP000001013">
    <property type="component" value="Chromosome"/>
</dbReference>
<dbReference type="Pfam" id="PF00005">
    <property type="entry name" value="ABC_tran"/>
    <property type="match status" value="1"/>
</dbReference>
<dbReference type="PROSITE" id="PS50893">
    <property type="entry name" value="ABC_TRANSPORTER_2"/>
    <property type="match status" value="1"/>
</dbReference>
<dbReference type="EMBL" id="AE009950">
    <property type="protein sequence ID" value="AAL81214.1"/>
    <property type="molecule type" value="Genomic_DNA"/>
</dbReference>
<organism evidence="5 6">
    <name type="scientific">Pyrococcus furiosus (strain ATCC 43587 / DSM 3638 / JCM 8422 / Vc1)</name>
    <dbReference type="NCBI Taxonomy" id="186497"/>
    <lineage>
        <taxon>Archaea</taxon>
        <taxon>Methanobacteriati</taxon>
        <taxon>Methanobacteriota</taxon>
        <taxon>Thermococci</taxon>
        <taxon>Thermococcales</taxon>
        <taxon>Thermococcaceae</taxon>
        <taxon>Pyrococcus</taxon>
    </lineage>
</organism>
<dbReference type="SUPFAM" id="SSF52540">
    <property type="entry name" value="P-loop containing nucleoside triphosphate hydrolases"/>
    <property type="match status" value="1"/>
</dbReference>
<evidence type="ECO:0000313" key="6">
    <source>
        <dbReference type="Proteomes" id="UP000001013"/>
    </source>
</evidence>
<dbReference type="Gene3D" id="3.40.50.300">
    <property type="entry name" value="P-loop containing nucleotide triphosphate hydrolases"/>
    <property type="match status" value="1"/>
</dbReference>
<dbReference type="HOGENOM" id="CLU_000604_1_2_2"/>
<dbReference type="PhylomeDB" id="Q8U1W4"/>
<accession>Q8U1W4</accession>